<dbReference type="InterPro" id="IPR045632">
    <property type="entry name" value="DUF6314"/>
</dbReference>
<gene>
    <name evidence="2" type="ORF">TL08_13510</name>
</gene>
<keyword evidence="3" id="KW-1185">Reference proteome</keyword>
<evidence type="ECO:0000259" key="1">
    <source>
        <dbReference type="Pfam" id="PF19834"/>
    </source>
</evidence>
<sequence>MDGHDDRAVHDLGAFLLGRWRLDRRIVDDRGDLLGTVVGSVVITEVAAEVATPPPRSLDYHEEGELVLASYRGPMSRRLEYRLGEAGRAVVHFDHGGFFHDVDLRSGHWQARHPCGDDRYLGTYSVLGPDRWRQEWQVEGPSKAHTIHSEFHRVG</sequence>
<evidence type="ECO:0000313" key="3">
    <source>
        <dbReference type="Proteomes" id="UP000095210"/>
    </source>
</evidence>
<reference evidence="3" key="1">
    <citation type="submission" date="2016-03" db="EMBL/GenBank/DDBJ databases">
        <title>Complete genome sequence of the type strain Actinoalloteichus hymeniacidonis DSM 45092.</title>
        <authorList>
            <person name="Schaffert L."/>
            <person name="Albersmeier A."/>
            <person name="Winkler A."/>
            <person name="Kalinowski J."/>
            <person name="Zotchev S."/>
            <person name="Ruckert C."/>
        </authorList>
    </citation>
    <scope>NUCLEOTIDE SEQUENCE [LARGE SCALE GENOMIC DNA]</scope>
    <source>
        <strain evidence="3">HPA177(T) (DSM 45092(T))</strain>
    </source>
</reference>
<evidence type="ECO:0000313" key="2">
    <source>
        <dbReference type="EMBL" id="AOS63516.1"/>
    </source>
</evidence>
<organism evidence="2 3">
    <name type="scientific">Actinoalloteichus hymeniacidonis</name>
    <dbReference type="NCBI Taxonomy" id="340345"/>
    <lineage>
        <taxon>Bacteria</taxon>
        <taxon>Bacillati</taxon>
        <taxon>Actinomycetota</taxon>
        <taxon>Actinomycetes</taxon>
        <taxon>Pseudonocardiales</taxon>
        <taxon>Pseudonocardiaceae</taxon>
        <taxon>Actinoalloteichus</taxon>
    </lineage>
</organism>
<dbReference type="EMBL" id="CP014859">
    <property type="protein sequence ID" value="AOS63516.1"/>
    <property type="molecule type" value="Genomic_DNA"/>
</dbReference>
<dbReference type="Proteomes" id="UP000095210">
    <property type="component" value="Chromosome"/>
</dbReference>
<accession>A0AAC9HRA0</accession>
<name>A0AAC9HRA0_9PSEU</name>
<proteinExistence type="predicted"/>
<feature type="domain" description="DUF6314" evidence="1">
    <location>
        <begin position="16"/>
        <end position="153"/>
    </location>
</feature>
<dbReference type="Pfam" id="PF19834">
    <property type="entry name" value="DUF6314"/>
    <property type="match status" value="1"/>
</dbReference>
<dbReference type="RefSeq" id="WP_069853659.1">
    <property type="nucleotide sequence ID" value="NZ_CP014859.1"/>
</dbReference>
<dbReference type="KEGG" id="ahm:TL08_13510"/>
<dbReference type="AlphaFoldDB" id="A0AAC9HRA0"/>
<protein>
    <recommendedName>
        <fullName evidence="1">DUF6314 domain-containing protein</fullName>
    </recommendedName>
</protein>